<dbReference type="SUPFAM" id="SSF52172">
    <property type="entry name" value="CheY-like"/>
    <property type="match status" value="1"/>
</dbReference>
<keyword evidence="1" id="KW-0597">Phosphoprotein</keyword>
<gene>
    <name evidence="3" type="ORF">IM787_02950</name>
</gene>
<dbReference type="InterPro" id="IPR011006">
    <property type="entry name" value="CheY-like_superfamily"/>
</dbReference>
<organism evidence="3 4">
    <name type="scientific">Ramlibacter pallidus</name>
    <dbReference type="NCBI Taxonomy" id="2780087"/>
    <lineage>
        <taxon>Bacteria</taxon>
        <taxon>Pseudomonadati</taxon>
        <taxon>Pseudomonadota</taxon>
        <taxon>Betaproteobacteria</taxon>
        <taxon>Burkholderiales</taxon>
        <taxon>Comamonadaceae</taxon>
        <taxon>Ramlibacter</taxon>
    </lineage>
</organism>
<dbReference type="PROSITE" id="PS50110">
    <property type="entry name" value="RESPONSE_REGULATORY"/>
    <property type="match status" value="1"/>
</dbReference>
<evidence type="ECO:0000259" key="2">
    <source>
        <dbReference type="PROSITE" id="PS50110"/>
    </source>
</evidence>
<dbReference type="EMBL" id="JADDIV010000001">
    <property type="protein sequence ID" value="MBE7366519.1"/>
    <property type="molecule type" value="Genomic_DNA"/>
</dbReference>
<dbReference type="Gene3D" id="3.40.50.2300">
    <property type="match status" value="1"/>
</dbReference>
<accession>A0ABR9RZ39</accession>
<comment type="caution">
    <text evidence="3">The sequence shown here is derived from an EMBL/GenBank/DDBJ whole genome shotgun (WGS) entry which is preliminary data.</text>
</comment>
<dbReference type="RefSeq" id="WP_193675131.1">
    <property type="nucleotide sequence ID" value="NZ_JADDIV010000001.1"/>
</dbReference>
<evidence type="ECO:0000313" key="4">
    <source>
        <dbReference type="Proteomes" id="UP000806285"/>
    </source>
</evidence>
<keyword evidence="4" id="KW-1185">Reference proteome</keyword>
<name>A0ABR9RZ39_9BURK</name>
<evidence type="ECO:0000256" key="1">
    <source>
        <dbReference type="PROSITE-ProRule" id="PRU00169"/>
    </source>
</evidence>
<evidence type="ECO:0000313" key="3">
    <source>
        <dbReference type="EMBL" id="MBE7366519.1"/>
    </source>
</evidence>
<sequence>MEDRHDMQVLLRERLAAAGGSAIVATAITEAEAKSWLAEHPDDWDVAIIDLVLDQGSGFGVIPRAASAAKKVVVFSSYVTDGIRWHCERLGADAVFDKSDSEALVRWVAEQGA</sequence>
<protein>
    <submittedName>
        <fullName evidence="3">Response regulator</fullName>
    </submittedName>
</protein>
<reference evidence="3 4" key="1">
    <citation type="submission" date="2020-10" db="EMBL/GenBank/DDBJ databases">
        <title>Ramlibacter sp. HM2 16S ribosomal RNA gene Genome sequencing and assembly.</title>
        <authorList>
            <person name="Kang M."/>
        </authorList>
    </citation>
    <scope>NUCLEOTIDE SEQUENCE [LARGE SCALE GENOMIC DNA]</scope>
    <source>
        <strain evidence="3 4">HM2</strain>
    </source>
</reference>
<dbReference type="SMART" id="SM00448">
    <property type="entry name" value="REC"/>
    <property type="match status" value="1"/>
</dbReference>
<dbReference type="InterPro" id="IPR001789">
    <property type="entry name" value="Sig_transdc_resp-reg_receiver"/>
</dbReference>
<dbReference type="Proteomes" id="UP000806285">
    <property type="component" value="Unassembled WGS sequence"/>
</dbReference>
<feature type="modified residue" description="4-aspartylphosphate" evidence="1">
    <location>
        <position position="50"/>
    </location>
</feature>
<proteinExistence type="predicted"/>
<feature type="domain" description="Response regulatory" evidence="2">
    <location>
        <begin position="1"/>
        <end position="113"/>
    </location>
</feature>